<evidence type="ECO:0000256" key="1">
    <source>
        <dbReference type="SAM" id="MobiDB-lite"/>
    </source>
</evidence>
<dbReference type="Proteomes" id="UP000625527">
    <property type="component" value="Unassembled WGS sequence"/>
</dbReference>
<proteinExistence type="predicted"/>
<dbReference type="InterPro" id="IPR006175">
    <property type="entry name" value="YjgF/YER057c/UK114"/>
</dbReference>
<dbReference type="CDD" id="cd00448">
    <property type="entry name" value="YjgF_YER057c_UK114_family"/>
    <property type="match status" value="1"/>
</dbReference>
<reference evidence="2 3" key="1">
    <citation type="submission" date="2020-10" db="EMBL/GenBank/DDBJ databases">
        <title>Myceligenerans pegani sp. nov., an endophytic actinomycete isolated from Peganum harmala L. in Xinjiang, China.</title>
        <authorList>
            <person name="Xin L."/>
        </authorList>
    </citation>
    <scope>NUCLEOTIDE SEQUENCE [LARGE SCALE GENOMIC DNA]</scope>
    <source>
        <strain evidence="2 3">TRM65318</strain>
    </source>
</reference>
<dbReference type="Pfam" id="PF01042">
    <property type="entry name" value="Ribonuc_L-PSP"/>
    <property type="match status" value="1"/>
</dbReference>
<dbReference type="SUPFAM" id="SSF55298">
    <property type="entry name" value="YjgF-like"/>
    <property type="match status" value="1"/>
</dbReference>
<gene>
    <name evidence="2" type="ORF">IHE71_20595</name>
</gene>
<dbReference type="InterPro" id="IPR035959">
    <property type="entry name" value="RutC-like_sf"/>
</dbReference>
<dbReference type="Gene3D" id="3.30.1330.40">
    <property type="entry name" value="RutC-like"/>
    <property type="match status" value="1"/>
</dbReference>
<feature type="compositionally biased region" description="Basic and acidic residues" evidence="1">
    <location>
        <begin position="23"/>
        <end position="32"/>
    </location>
</feature>
<dbReference type="PANTHER" id="PTHR43857">
    <property type="entry name" value="BLR7761 PROTEIN"/>
    <property type="match status" value="1"/>
</dbReference>
<evidence type="ECO:0000313" key="2">
    <source>
        <dbReference type="EMBL" id="MBE1878094.1"/>
    </source>
</evidence>
<comment type="caution">
    <text evidence="2">The sequence shown here is derived from an EMBL/GenBank/DDBJ whole genome shotgun (WGS) entry which is preliminary data.</text>
</comment>
<accession>A0ABR9N4R0</accession>
<protein>
    <submittedName>
        <fullName evidence="2">RidA family protein</fullName>
    </submittedName>
</protein>
<sequence>MPTRPSAEDGATSPTTARRIPRRGADRPEPARYSDAAPRGPCQSRVVSITRVHPDGLHPTPTYHHVTIVDAGRTAHLAGQCPLDAAGELVGPGDVVVQADQVVANALVALRAAGARPGDVVRSVVYVASADRADLVAVWDRLVASELGEAFTTASTLLGVTCLGYPGQLVEVDLEAALP</sequence>
<organism evidence="2 3">
    <name type="scientific">Myceligenerans pegani</name>
    <dbReference type="NCBI Taxonomy" id="2776917"/>
    <lineage>
        <taxon>Bacteria</taxon>
        <taxon>Bacillati</taxon>
        <taxon>Actinomycetota</taxon>
        <taxon>Actinomycetes</taxon>
        <taxon>Micrococcales</taxon>
        <taxon>Promicromonosporaceae</taxon>
        <taxon>Myceligenerans</taxon>
    </lineage>
</organism>
<keyword evidence="3" id="KW-1185">Reference proteome</keyword>
<dbReference type="PANTHER" id="PTHR43857:SF1">
    <property type="entry name" value="YJGH FAMILY PROTEIN"/>
    <property type="match status" value="1"/>
</dbReference>
<evidence type="ECO:0000313" key="3">
    <source>
        <dbReference type="Proteomes" id="UP000625527"/>
    </source>
</evidence>
<dbReference type="EMBL" id="JADAQT010000107">
    <property type="protein sequence ID" value="MBE1878094.1"/>
    <property type="molecule type" value="Genomic_DNA"/>
</dbReference>
<name>A0ABR9N4R0_9MICO</name>
<feature type="region of interest" description="Disordered" evidence="1">
    <location>
        <begin position="1"/>
        <end position="43"/>
    </location>
</feature>